<feature type="transmembrane region" description="Helical" evidence="4">
    <location>
        <begin position="386"/>
        <end position="408"/>
    </location>
</feature>
<evidence type="ECO:0000256" key="1">
    <source>
        <dbReference type="ARBA" id="ARBA00006739"/>
    </source>
</evidence>
<dbReference type="PANTHER" id="PTHR43630">
    <property type="entry name" value="POLY-BETA-1,6-N-ACETYL-D-GLUCOSAMINE SYNTHASE"/>
    <property type="match status" value="1"/>
</dbReference>
<dbReference type="Gene3D" id="3.90.550.10">
    <property type="entry name" value="Spore Coat Polysaccharide Biosynthesis Protein SpsA, Chain A"/>
    <property type="match status" value="1"/>
</dbReference>
<comment type="caution">
    <text evidence="6">The sequence shown here is derived from an EMBL/GenBank/DDBJ whole genome shotgun (WGS) entry which is preliminary data.</text>
</comment>
<keyword evidence="4" id="KW-0812">Transmembrane</keyword>
<dbReference type="InterPro" id="IPR029044">
    <property type="entry name" value="Nucleotide-diphossugar_trans"/>
</dbReference>
<dbReference type="RefSeq" id="WP_336497789.1">
    <property type="nucleotide sequence ID" value="NZ_JBAWSY010000007.1"/>
</dbReference>
<accession>A0ABU8F5E7</accession>
<evidence type="ECO:0000256" key="4">
    <source>
        <dbReference type="SAM" id="Phobius"/>
    </source>
</evidence>
<evidence type="ECO:0000313" key="6">
    <source>
        <dbReference type="EMBL" id="MEI4770235.1"/>
    </source>
</evidence>
<feature type="transmembrane region" description="Helical" evidence="4">
    <location>
        <begin position="12"/>
        <end position="33"/>
    </location>
</feature>
<dbReference type="Pfam" id="PF03142">
    <property type="entry name" value="Chitin_synth_2"/>
    <property type="match status" value="1"/>
</dbReference>
<evidence type="ECO:0000256" key="2">
    <source>
        <dbReference type="ARBA" id="ARBA00022676"/>
    </source>
</evidence>
<sequence>MKDIVIFLFQETSFFVILYMGITTIGYIILFLFSIKNVMREGRLIKTESLEDMAISESTYPVSIIVPAYNEEVGVVSTVRSLLALNYPEYEIIVVDDGSKDETLLKLIDELKLEKIELAVREHMKTQQIRSTYRSTIYSTVTVVSKSNGGKADALNCGINISKYPYFCAIDGDSILENDALLKVMKPVIDSEGKTVAVGGSVRIANGTTISRSKVESIDLPKNPLVILQIVEYFRAFLIGRLGFTKINQLLIISGAFGLFHKNTVIKSGGYKVDTVGEDMELIVRLHRIIKEQKLDLQLKYIPDPVCWTEAPDSFKVLKSQRVRWQRGLAETLNAHRKMFLNPKYGLIGFIGFPYFFMVELLGAVIELIGYILIFGGLLFGFLDPYIIAVLLLITLLYGSFISTLSILLEELTMFKYPKVKHLLLLFLWALTESFWFRPLLVLWRFEGLIRSFRQKEAEWGKMERKGISTDSQ</sequence>
<keyword evidence="4" id="KW-1133">Transmembrane helix</keyword>
<dbReference type="CDD" id="cd06423">
    <property type="entry name" value="CESA_like"/>
    <property type="match status" value="1"/>
</dbReference>
<reference evidence="6 7" key="1">
    <citation type="submission" date="2024-01" db="EMBL/GenBank/DDBJ databases">
        <title>Seven novel Bacillus-like species.</title>
        <authorList>
            <person name="Liu G."/>
        </authorList>
    </citation>
    <scope>NUCLEOTIDE SEQUENCE [LARGE SCALE GENOMIC DNA]</scope>
    <source>
        <strain evidence="6 7">FJAT-51614</strain>
    </source>
</reference>
<comment type="similarity">
    <text evidence="1">Belongs to the glycosyltransferase 2 family.</text>
</comment>
<gene>
    <name evidence="6" type="ORF">WAX74_11375</name>
</gene>
<feature type="transmembrane region" description="Helical" evidence="4">
    <location>
        <begin position="347"/>
        <end position="380"/>
    </location>
</feature>
<name>A0ABU8F5E7_9BACI</name>
<evidence type="ECO:0000256" key="3">
    <source>
        <dbReference type="ARBA" id="ARBA00022679"/>
    </source>
</evidence>
<dbReference type="Pfam" id="PF00535">
    <property type="entry name" value="Glycos_transf_2"/>
    <property type="match status" value="1"/>
</dbReference>
<evidence type="ECO:0000313" key="7">
    <source>
        <dbReference type="Proteomes" id="UP001364890"/>
    </source>
</evidence>
<keyword evidence="2 6" id="KW-0328">Glycosyltransferase</keyword>
<organism evidence="6 7">
    <name type="scientific">Psychrobacillus mangrovi</name>
    <dbReference type="NCBI Taxonomy" id="3117745"/>
    <lineage>
        <taxon>Bacteria</taxon>
        <taxon>Bacillati</taxon>
        <taxon>Bacillota</taxon>
        <taxon>Bacilli</taxon>
        <taxon>Bacillales</taxon>
        <taxon>Bacillaceae</taxon>
        <taxon>Psychrobacillus</taxon>
    </lineage>
</organism>
<keyword evidence="4" id="KW-0472">Membrane</keyword>
<evidence type="ECO:0000259" key="5">
    <source>
        <dbReference type="Pfam" id="PF00535"/>
    </source>
</evidence>
<keyword evidence="3 6" id="KW-0808">Transferase</keyword>
<protein>
    <submittedName>
        <fullName evidence="6">Glycosyltransferase</fullName>
        <ecNumber evidence="6">2.4.-.-</ecNumber>
    </submittedName>
</protein>
<dbReference type="EC" id="2.4.-.-" evidence="6"/>
<feature type="domain" description="Glycosyltransferase 2-like" evidence="5">
    <location>
        <begin position="63"/>
        <end position="213"/>
    </location>
</feature>
<proteinExistence type="inferred from homology"/>
<dbReference type="Proteomes" id="UP001364890">
    <property type="component" value="Unassembled WGS sequence"/>
</dbReference>
<keyword evidence="7" id="KW-1185">Reference proteome</keyword>
<dbReference type="GO" id="GO:0016757">
    <property type="term" value="F:glycosyltransferase activity"/>
    <property type="evidence" value="ECO:0007669"/>
    <property type="project" value="UniProtKB-KW"/>
</dbReference>
<dbReference type="PANTHER" id="PTHR43630:SF1">
    <property type="entry name" value="POLY-BETA-1,6-N-ACETYL-D-GLUCOSAMINE SYNTHASE"/>
    <property type="match status" value="1"/>
</dbReference>
<dbReference type="SUPFAM" id="SSF53448">
    <property type="entry name" value="Nucleotide-diphospho-sugar transferases"/>
    <property type="match status" value="1"/>
</dbReference>
<dbReference type="InterPro" id="IPR001173">
    <property type="entry name" value="Glyco_trans_2-like"/>
</dbReference>
<feature type="transmembrane region" description="Helical" evidence="4">
    <location>
        <begin position="420"/>
        <end position="437"/>
    </location>
</feature>
<dbReference type="EMBL" id="JBAWSY010000007">
    <property type="protein sequence ID" value="MEI4770235.1"/>
    <property type="molecule type" value="Genomic_DNA"/>
</dbReference>